<organism evidence="1 2">
    <name type="scientific">Paenibacillus baimaensis</name>
    <dbReference type="NCBI Taxonomy" id="2982185"/>
    <lineage>
        <taxon>Bacteria</taxon>
        <taxon>Bacillati</taxon>
        <taxon>Bacillota</taxon>
        <taxon>Bacilli</taxon>
        <taxon>Bacillales</taxon>
        <taxon>Paenibacillaceae</taxon>
        <taxon>Paenibacillus</taxon>
    </lineage>
</organism>
<evidence type="ECO:0000313" key="2">
    <source>
        <dbReference type="Proteomes" id="UP001652445"/>
    </source>
</evidence>
<accession>A0ABT2UQK1</accession>
<dbReference type="EMBL" id="JAOQIO010000095">
    <property type="protein sequence ID" value="MCU6795939.1"/>
    <property type="molecule type" value="Genomic_DNA"/>
</dbReference>
<gene>
    <name evidence="1" type="ORF">OB236_27850</name>
</gene>
<evidence type="ECO:0000313" key="1">
    <source>
        <dbReference type="EMBL" id="MCU6795939.1"/>
    </source>
</evidence>
<sequence length="68" mass="7911">MMNRELAIDRSKQLSRENNRSYFVIHSPETLNDSLNNKGYQVLDKEELDKQLALGNLSKDKIIFSIEV</sequence>
<protein>
    <recommendedName>
        <fullName evidence="3">General stress protein 17M-like domain-containing protein</fullName>
    </recommendedName>
</protein>
<evidence type="ECO:0008006" key="3">
    <source>
        <dbReference type="Google" id="ProtNLM"/>
    </source>
</evidence>
<proteinExistence type="predicted"/>
<keyword evidence="2" id="KW-1185">Reference proteome</keyword>
<reference evidence="1 2" key="1">
    <citation type="submission" date="2022-09" db="EMBL/GenBank/DDBJ databases">
        <authorList>
            <person name="Han X.L."/>
            <person name="Wang Q."/>
            <person name="Lu T."/>
        </authorList>
    </citation>
    <scope>NUCLEOTIDE SEQUENCE [LARGE SCALE GENOMIC DNA]</scope>
    <source>
        <strain evidence="1 2">WQ 127069</strain>
    </source>
</reference>
<name>A0ABT2UQK1_9BACL</name>
<dbReference type="RefSeq" id="WP_262686812.1">
    <property type="nucleotide sequence ID" value="NZ_JAOQIO010000095.1"/>
</dbReference>
<comment type="caution">
    <text evidence="1">The sequence shown here is derived from an EMBL/GenBank/DDBJ whole genome shotgun (WGS) entry which is preliminary data.</text>
</comment>
<dbReference type="Proteomes" id="UP001652445">
    <property type="component" value="Unassembled WGS sequence"/>
</dbReference>